<dbReference type="AlphaFoldDB" id="A0A1Y1ZN95"/>
<name>A0A1Y1ZN95_9PLEO</name>
<organism evidence="1 2">
    <name type="scientific">Clohesyomyces aquaticus</name>
    <dbReference type="NCBI Taxonomy" id="1231657"/>
    <lineage>
        <taxon>Eukaryota</taxon>
        <taxon>Fungi</taxon>
        <taxon>Dikarya</taxon>
        <taxon>Ascomycota</taxon>
        <taxon>Pezizomycotina</taxon>
        <taxon>Dothideomycetes</taxon>
        <taxon>Pleosporomycetidae</taxon>
        <taxon>Pleosporales</taxon>
        <taxon>Lindgomycetaceae</taxon>
        <taxon>Clohesyomyces</taxon>
    </lineage>
</organism>
<keyword evidence="2" id="KW-1185">Reference proteome</keyword>
<sequence>MVRCGTVRRWLSWLGLSACFGRIYIPSRSYSHPDSTHPSQEFKFPVQSQFNVHFVPFAFYGVRNPNLHPSILASETLIQTLSYSERASLGPGAAQRTADCSPWPKTGELDMVGRNFSCSFRASRIVRDYVE</sequence>
<evidence type="ECO:0000313" key="1">
    <source>
        <dbReference type="EMBL" id="ORY11698.1"/>
    </source>
</evidence>
<protein>
    <submittedName>
        <fullName evidence="1">Uncharacterized protein</fullName>
    </submittedName>
</protein>
<evidence type="ECO:0000313" key="2">
    <source>
        <dbReference type="Proteomes" id="UP000193144"/>
    </source>
</evidence>
<reference evidence="1 2" key="1">
    <citation type="submission" date="2016-07" db="EMBL/GenBank/DDBJ databases">
        <title>Pervasive Adenine N6-methylation of Active Genes in Fungi.</title>
        <authorList>
            <consortium name="DOE Joint Genome Institute"/>
            <person name="Mondo S.J."/>
            <person name="Dannebaum R.O."/>
            <person name="Kuo R.C."/>
            <person name="Labutti K."/>
            <person name="Haridas S."/>
            <person name="Kuo A."/>
            <person name="Salamov A."/>
            <person name="Ahrendt S.R."/>
            <person name="Lipzen A."/>
            <person name="Sullivan W."/>
            <person name="Andreopoulos W.B."/>
            <person name="Clum A."/>
            <person name="Lindquist E."/>
            <person name="Daum C."/>
            <person name="Ramamoorthy G.K."/>
            <person name="Gryganskyi A."/>
            <person name="Culley D."/>
            <person name="Magnuson J.K."/>
            <person name="James T.Y."/>
            <person name="O'Malley M.A."/>
            <person name="Stajich J.E."/>
            <person name="Spatafora J.W."/>
            <person name="Visel A."/>
            <person name="Grigoriev I.V."/>
        </authorList>
    </citation>
    <scope>NUCLEOTIDE SEQUENCE [LARGE SCALE GENOMIC DNA]</scope>
    <source>
        <strain evidence="1 2">CBS 115471</strain>
    </source>
</reference>
<comment type="caution">
    <text evidence="1">The sequence shown here is derived from an EMBL/GenBank/DDBJ whole genome shotgun (WGS) entry which is preliminary data.</text>
</comment>
<proteinExistence type="predicted"/>
<dbReference type="Proteomes" id="UP000193144">
    <property type="component" value="Unassembled WGS sequence"/>
</dbReference>
<dbReference type="EMBL" id="MCFA01000058">
    <property type="protein sequence ID" value="ORY11698.1"/>
    <property type="molecule type" value="Genomic_DNA"/>
</dbReference>
<gene>
    <name evidence="1" type="ORF">BCR34DRAFT_316417</name>
</gene>
<accession>A0A1Y1ZN95</accession>